<feature type="non-terminal residue" evidence="2">
    <location>
        <position position="129"/>
    </location>
</feature>
<dbReference type="GO" id="GO:0005634">
    <property type="term" value="C:nucleus"/>
    <property type="evidence" value="ECO:0007669"/>
    <property type="project" value="TreeGrafter"/>
</dbReference>
<name>A0A3M6U1Z7_POCDA</name>
<proteinExistence type="predicted"/>
<dbReference type="Pfam" id="PF00515">
    <property type="entry name" value="TPR_1"/>
    <property type="match status" value="1"/>
</dbReference>
<dbReference type="OrthoDB" id="5973333at2759"/>
<dbReference type="GO" id="GO:0051879">
    <property type="term" value="F:Hsp90 protein binding"/>
    <property type="evidence" value="ECO:0007669"/>
    <property type="project" value="TreeGrafter"/>
</dbReference>
<dbReference type="AlphaFoldDB" id="A0A3M6U1Z7"/>
<keyword evidence="3" id="KW-1185">Reference proteome</keyword>
<dbReference type="EMBL" id="RCHS01002397">
    <property type="protein sequence ID" value="RMX47641.1"/>
    <property type="molecule type" value="Genomic_DNA"/>
</dbReference>
<dbReference type="SUPFAM" id="SSF48452">
    <property type="entry name" value="TPR-like"/>
    <property type="match status" value="1"/>
</dbReference>
<dbReference type="PANTHER" id="PTHR46035">
    <property type="entry name" value="TETRATRICOPEPTIDE REPEAT PROTEIN 4"/>
    <property type="match status" value="1"/>
</dbReference>
<dbReference type="GO" id="GO:0030544">
    <property type="term" value="F:Hsp70 protein binding"/>
    <property type="evidence" value="ECO:0007669"/>
    <property type="project" value="TreeGrafter"/>
</dbReference>
<dbReference type="Proteomes" id="UP000275408">
    <property type="component" value="Unassembled WGS sequence"/>
</dbReference>
<organism evidence="2 3">
    <name type="scientific">Pocillopora damicornis</name>
    <name type="common">Cauliflower coral</name>
    <name type="synonym">Millepora damicornis</name>
    <dbReference type="NCBI Taxonomy" id="46731"/>
    <lineage>
        <taxon>Eukaryota</taxon>
        <taxon>Metazoa</taxon>
        <taxon>Cnidaria</taxon>
        <taxon>Anthozoa</taxon>
        <taxon>Hexacorallia</taxon>
        <taxon>Scleractinia</taxon>
        <taxon>Astrocoeniina</taxon>
        <taxon>Pocilloporidae</taxon>
        <taxon>Pocillopora</taxon>
    </lineage>
</organism>
<protein>
    <submittedName>
        <fullName evidence="2">Uncharacterized protein</fullName>
    </submittedName>
</protein>
<dbReference type="GO" id="GO:0006457">
    <property type="term" value="P:protein folding"/>
    <property type="evidence" value="ECO:0007669"/>
    <property type="project" value="TreeGrafter"/>
</dbReference>
<gene>
    <name evidence="2" type="ORF">pdam_00025836</name>
</gene>
<reference evidence="2 3" key="1">
    <citation type="journal article" date="2018" name="Sci. Rep.">
        <title>Comparative analysis of the Pocillopora damicornis genome highlights role of immune system in coral evolution.</title>
        <authorList>
            <person name="Cunning R."/>
            <person name="Bay R.A."/>
            <person name="Gillette P."/>
            <person name="Baker A.C."/>
            <person name="Traylor-Knowles N."/>
        </authorList>
    </citation>
    <scope>NUCLEOTIDE SEQUENCE [LARGE SCALE GENOMIC DNA]</scope>
    <source>
        <strain evidence="2">RSMAS</strain>
        <tissue evidence="2">Whole animal</tissue>
    </source>
</reference>
<keyword evidence="1" id="KW-0802">TPR repeat</keyword>
<evidence type="ECO:0000256" key="1">
    <source>
        <dbReference type="PROSITE-ProRule" id="PRU00339"/>
    </source>
</evidence>
<feature type="repeat" description="TPR" evidence="1">
    <location>
        <begin position="66"/>
        <end position="99"/>
    </location>
</feature>
<accession>A0A3M6U1Z7</accession>
<dbReference type="Gene3D" id="1.25.40.10">
    <property type="entry name" value="Tetratricopeptide repeat domain"/>
    <property type="match status" value="1"/>
</dbReference>
<dbReference type="STRING" id="46731.A0A3M6U1Z7"/>
<sequence length="129" mass="14521">LGSSAYTLIKYQQTLTEMTVCFFFAATANVYRNQGNEAFKKGDFISAIHFYTKGIQTNCSEKELKAKLYNNRAIAYFKLGNHQESQRDAEAATELNPSFLKAIVRGATACVELRRFEEAITWCDKGLAV</sequence>
<dbReference type="PROSITE" id="PS50005">
    <property type="entry name" value="TPR"/>
    <property type="match status" value="1"/>
</dbReference>
<dbReference type="PANTHER" id="PTHR46035:SF1">
    <property type="entry name" value="TETRATRICOPEPTIDE REPEAT PROTEIN 4"/>
    <property type="match status" value="1"/>
</dbReference>
<evidence type="ECO:0000313" key="3">
    <source>
        <dbReference type="Proteomes" id="UP000275408"/>
    </source>
</evidence>
<feature type="non-terminal residue" evidence="2">
    <location>
        <position position="1"/>
    </location>
</feature>
<dbReference type="GO" id="GO:0005829">
    <property type="term" value="C:cytosol"/>
    <property type="evidence" value="ECO:0007669"/>
    <property type="project" value="TreeGrafter"/>
</dbReference>
<comment type="caution">
    <text evidence="2">The sequence shown here is derived from an EMBL/GenBank/DDBJ whole genome shotgun (WGS) entry which is preliminary data.</text>
</comment>
<evidence type="ECO:0000313" key="2">
    <source>
        <dbReference type="EMBL" id="RMX47641.1"/>
    </source>
</evidence>
<dbReference type="InterPro" id="IPR019734">
    <property type="entry name" value="TPR_rpt"/>
</dbReference>
<dbReference type="InterPro" id="IPR011990">
    <property type="entry name" value="TPR-like_helical_dom_sf"/>
</dbReference>
<dbReference type="SMART" id="SM00028">
    <property type="entry name" value="TPR"/>
    <property type="match status" value="2"/>
</dbReference>